<organism evidence="1 2">
    <name type="scientific">Agrococcus jenensis</name>
    <dbReference type="NCBI Taxonomy" id="46353"/>
    <lineage>
        <taxon>Bacteria</taxon>
        <taxon>Bacillati</taxon>
        <taxon>Actinomycetota</taxon>
        <taxon>Actinomycetes</taxon>
        <taxon>Micrococcales</taxon>
        <taxon>Microbacteriaceae</taxon>
        <taxon>Agrococcus</taxon>
    </lineage>
</organism>
<name>A0A3N2AWG2_9MICO</name>
<protein>
    <recommendedName>
        <fullName evidence="3">Acetyltransferase (GNAT) family protein</fullName>
    </recommendedName>
</protein>
<dbReference type="EMBL" id="RKHJ01000001">
    <property type="protein sequence ID" value="ROR67344.1"/>
    <property type="molecule type" value="Genomic_DNA"/>
</dbReference>
<gene>
    <name evidence="1" type="ORF">EDD26_2755</name>
</gene>
<dbReference type="RefSeq" id="WP_123698219.1">
    <property type="nucleotide sequence ID" value="NZ_RKHJ01000001.1"/>
</dbReference>
<sequence>MQIDIRPMVLPAHPDEDGPAGDEFRLAHAYNERSNAERYGEGLYVNTPVEFLASLQPNADYRLDRLHAWDGDRLVGIITVYSNLLDSTDVVEAQPELSSELSAAEQHELAEALTERAHELAAAAGRSTVIMSTVGAAEGAVTATSGFGGADPAHPEAAPLVRRGYALEQVYRVSVAELADLPDLDARLVAAAAGAPAYELVRWIGGTPAEHRPAMRTLYERMSTDAPIGNLAWEEEVWDEPRLAEFERTVQAGGRTLLTVAARERSTGELGGFSTLILPLSGATARQHDTLVTKPHRGHGLGMLMKLDNLVRLRELRPELVRVVTWNAEENRPMLAVNEASGFAPVAYEAQWQWKAER</sequence>
<dbReference type="OrthoDB" id="4119890at2"/>
<dbReference type="SUPFAM" id="SSF55729">
    <property type="entry name" value="Acyl-CoA N-acyltransferases (Nat)"/>
    <property type="match status" value="1"/>
</dbReference>
<dbReference type="InterPro" id="IPR016181">
    <property type="entry name" value="Acyl_CoA_acyltransferase"/>
</dbReference>
<evidence type="ECO:0008006" key="3">
    <source>
        <dbReference type="Google" id="ProtNLM"/>
    </source>
</evidence>
<comment type="caution">
    <text evidence="1">The sequence shown here is derived from an EMBL/GenBank/DDBJ whole genome shotgun (WGS) entry which is preliminary data.</text>
</comment>
<evidence type="ECO:0000313" key="1">
    <source>
        <dbReference type="EMBL" id="ROR67344.1"/>
    </source>
</evidence>
<reference evidence="1 2" key="1">
    <citation type="submission" date="2018-11" db="EMBL/GenBank/DDBJ databases">
        <title>Sequencing the genomes of 1000 actinobacteria strains.</title>
        <authorList>
            <person name="Klenk H.-P."/>
        </authorList>
    </citation>
    <scope>NUCLEOTIDE SEQUENCE [LARGE SCALE GENOMIC DNA]</scope>
    <source>
        <strain evidence="1 2">DSM 9580</strain>
    </source>
</reference>
<dbReference type="Proteomes" id="UP000275456">
    <property type="component" value="Unassembled WGS sequence"/>
</dbReference>
<keyword evidence="2" id="KW-1185">Reference proteome</keyword>
<proteinExistence type="predicted"/>
<accession>A0A3N2AWG2</accession>
<dbReference type="AlphaFoldDB" id="A0A3N2AWG2"/>
<evidence type="ECO:0000313" key="2">
    <source>
        <dbReference type="Proteomes" id="UP000275456"/>
    </source>
</evidence>
<dbReference type="Gene3D" id="3.40.630.30">
    <property type="match status" value="1"/>
</dbReference>